<keyword evidence="2" id="KW-0464">Manganese</keyword>
<feature type="domain" description="Peptidase M20 dimerisation" evidence="3">
    <location>
        <begin position="190"/>
        <end position="280"/>
    </location>
</feature>
<dbReference type="Pfam" id="PF07687">
    <property type="entry name" value="M20_dimer"/>
    <property type="match status" value="1"/>
</dbReference>
<organism evidence="4 5">
    <name type="scientific">Eubacterium barkeri</name>
    <name type="common">Clostridium barkeri</name>
    <dbReference type="NCBI Taxonomy" id="1528"/>
    <lineage>
        <taxon>Bacteria</taxon>
        <taxon>Bacillati</taxon>
        <taxon>Bacillota</taxon>
        <taxon>Clostridia</taxon>
        <taxon>Eubacteriales</taxon>
        <taxon>Eubacteriaceae</taxon>
        <taxon>Eubacterium</taxon>
    </lineage>
</organism>
<dbReference type="OrthoDB" id="9776731at2"/>
<name>A0A1H3G8V3_EUBBA</name>
<dbReference type="PANTHER" id="PTHR11014">
    <property type="entry name" value="PEPTIDASE M20 FAMILY MEMBER"/>
    <property type="match status" value="1"/>
</dbReference>
<dbReference type="NCBIfam" id="TIGR01891">
    <property type="entry name" value="amidohydrolases"/>
    <property type="match status" value="1"/>
</dbReference>
<dbReference type="Proteomes" id="UP000199652">
    <property type="component" value="Unassembled WGS sequence"/>
</dbReference>
<keyword evidence="1 4" id="KW-0378">Hydrolase</keyword>
<dbReference type="PIRSF" id="PIRSF005962">
    <property type="entry name" value="Pept_M20D_amidohydro"/>
    <property type="match status" value="1"/>
</dbReference>
<comment type="cofactor">
    <cofactor evidence="2">
        <name>Mn(2+)</name>
        <dbReference type="ChEBI" id="CHEBI:29035"/>
    </cofactor>
    <text evidence="2">The Mn(2+) ion enhances activity.</text>
</comment>
<sequence length="390" mass="43276">MQPEQIKDSLTHYQTEAHNLRRQLHQIPERGFQEFKTQAFIMNYLEGLGLKPEKIIGTGVVVFIPGNGLFNETVAFRSDMDGLDGTEDTGLEYPSRNEGMMHACGHDGHMTMLLIFAKFLVEHPGLIPRNILLVFQPAEEGPGGAKPMVESGVFDRFGVEAIFGTHLFPFIKEGVVATAPGPIIAMTSEFYIDILGKSGHAANPDQCIDAIVASADYISSLQKIISRTLNPRAEALLSVGTIEGGTRMNVVADKVSLSGTVRSFDEEIQKEMKARMVEMARGIEIMYGCTIKIRFDDMYPPVKNNPELYEKVWPVLGEQKQIFEKQMIAEDFAMYGKKIPALFMGLGTGNEEKGFINGLHSPNFNFDEKVLLSGVAVYCHIAMNERAYKA</sequence>
<dbReference type="InterPro" id="IPR011650">
    <property type="entry name" value="Peptidase_M20_dimer"/>
</dbReference>
<dbReference type="Pfam" id="PF01546">
    <property type="entry name" value="Peptidase_M20"/>
    <property type="match status" value="1"/>
</dbReference>
<evidence type="ECO:0000313" key="5">
    <source>
        <dbReference type="Proteomes" id="UP000199652"/>
    </source>
</evidence>
<proteinExistence type="predicted"/>
<dbReference type="InterPro" id="IPR017439">
    <property type="entry name" value="Amidohydrolase"/>
</dbReference>
<evidence type="ECO:0000256" key="1">
    <source>
        <dbReference type="ARBA" id="ARBA00022801"/>
    </source>
</evidence>
<evidence type="ECO:0000313" key="4">
    <source>
        <dbReference type="EMBL" id="SDX99706.1"/>
    </source>
</evidence>
<protein>
    <submittedName>
        <fullName evidence="4">Hippurate hydrolase</fullName>
    </submittedName>
</protein>
<evidence type="ECO:0000256" key="2">
    <source>
        <dbReference type="PIRSR" id="PIRSR005962-1"/>
    </source>
</evidence>
<feature type="binding site" evidence="2">
    <location>
        <position position="166"/>
    </location>
    <ligand>
        <name>Mn(2+)</name>
        <dbReference type="ChEBI" id="CHEBI:29035"/>
        <label>2</label>
    </ligand>
</feature>
<dbReference type="FunFam" id="3.30.70.360:FF:000001">
    <property type="entry name" value="N-acetyldiaminopimelate deacetylase"/>
    <property type="match status" value="1"/>
</dbReference>
<dbReference type="SUPFAM" id="SSF55031">
    <property type="entry name" value="Bacterial exopeptidase dimerisation domain"/>
    <property type="match status" value="1"/>
</dbReference>
<feature type="binding site" evidence="2">
    <location>
        <position position="360"/>
    </location>
    <ligand>
        <name>Mn(2+)</name>
        <dbReference type="ChEBI" id="CHEBI:29035"/>
        <label>2</label>
    </ligand>
</feature>
<dbReference type="RefSeq" id="WP_090245491.1">
    <property type="nucleotide sequence ID" value="NZ_FNOU01000013.1"/>
</dbReference>
<keyword evidence="2" id="KW-0479">Metal-binding</keyword>
<dbReference type="PANTHER" id="PTHR11014:SF98">
    <property type="entry name" value="N-ACETYLDIAMINOPIMELATE DEACETYLASE"/>
    <property type="match status" value="1"/>
</dbReference>
<feature type="binding site" evidence="2">
    <location>
        <position position="140"/>
    </location>
    <ligand>
        <name>Mn(2+)</name>
        <dbReference type="ChEBI" id="CHEBI:29035"/>
        <label>2</label>
    </ligand>
</feature>
<dbReference type="EMBL" id="FNOU01000013">
    <property type="protein sequence ID" value="SDX99706.1"/>
    <property type="molecule type" value="Genomic_DNA"/>
</dbReference>
<reference evidence="5" key="1">
    <citation type="submission" date="2016-10" db="EMBL/GenBank/DDBJ databases">
        <authorList>
            <person name="Varghese N."/>
            <person name="Submissions S."/>
        </authorList>
    </citation>
    <scope>NUCLEOTIDE SEQUENCE [LARGE SCALE GENOMIC DNA]</scope>
    <source>
        <strain evidence="5">VPI 5359</strain>
    </source>
</reference>
<dbReference type="AlphaFoldDB" id="A0A1H3G8V3"/>
<dbReference type="GO" id="GO:0046872">
    <property type="term" value="F:metal ion binding"/>
    <property type="evidence" value="ECO:0007669"/>
    <property type="project" value="UniProtKB-KW"/>
</dbReference>
<dbReference type="STRING" id="1528.SAMN04488579_11319"/>
<dbReference type="Gene3D" id="3.30.70.360">
    <property type="match status" value="1"/>
</dbReference>
<dbReference type="Gene3D" id="3.40.630.10">
    <property type="entry name" value="Zn peptidases"/>
    <property type="match status" value="1"/>
</dbReference>
<dbReference type="GO" id="GO:0019877">
    <property type="term" value="P:diaminopimelate biosynthetic process"/>
    <property type="evidence" value="ECO:0007669"/>
    <property type="project" value="TreeGrafter"/>
</dbReference>
<dbReference type="InterPro" id="IPR002933">
    <property type="entry name" value="Peptidase_M20"/>
</dbReference>
<dbReference type="GO" id="GO:0050118">
    <property type="term" value="F:N-acetyldiaminopimelate deacetylase activity"/>
    <property type="evidence" value="ECO:0007669"/>
    <property type="project" value="UniProtKB-ARBA"/>
</dbReference>
<dbReference type="InterPro" id="IPR036264">
    <property type="entry name" value="Bact_exopeptidase_dim_dom"/>
</dbReference>
<evidence type="ECO:0000259" key="3">
    <source>
        <dbReference type="Pfam" id="PF07687"/>
    </source>
</evidence>
<accession>A0A1H3G8V3</accession>
<feature type="binding site" evidence="2">
    <location>
        <position position="106"/>
    </location>
    <ligand>
        <name>Mn(2+)</name>
        <dbReference type="ChEBI" id="CHEBI:29035"/>
        <label>2</label>
    </ligand>
</feature>
<feature type="binding site" evidence="2">
    <location>
        <position position="104"/>
    </location>
    <ligand>
        <name>Mn(2+)</name>
        <dbReference type="ChEBI" id="CHEBI:29035"/>
        <label>2</label>
    </ligand>
</feature>
<keyword evidence="5" id="KW-1185">Reference proteome</keyword>
<dbReference type="SUPFAM" id="SSF53187">
    <property type="entry name" value="Zn-dependent exopeptidases"/>
    <property type="match status" value="1"/>
</dbReference>
<gene>
    <name evidence="4" type="ORF">SAMN04488579_11319</name>
</gene>